<organism evidence="6 7">
    <name type="scientific">Hirsutella rhossiliensis</name>
    <dbReference type="NCBI Taxonomy" id="111463"/>
    <lineage>
        <taxon>Eukaryota</taxon>
        <taxon>Fungi</taxon>
        <taxon>Dikarya</taxon>
        <taxon>Ascomycota</taxon>
        <taxon>Pezizomycotina</taxon>
        <taxon>Sordariomycetes</taxon>
        <taxon>Hypocreomycetidae</taxon>
        <taxon>Hypocreales</taxon>
        <taxon>Ophiocordycipitaceae</taxon>
        <taxon>Hirsutella</taxon>
    </lineage>
</organism>
<evidence type="ECO:0000256" key="3">
    <source>
        <dbReference type="ARBA" id="ARBA00022801"/>
    </source>
</evidence>
<comment type="similarity">
    <text evidence="1">Belongs to the histidine acid phosphatase family.</text>
</comment>
<dbReference type="OrthoDB" id="6509975at2759"/>
<dbReference type="GO" id="GO:0016158">
    <property type="term" value="F:inositol hexakisphosphate 3-phosphatase activity"/>
    <property type="evidence" value="ECO:0007669"/>
    <property type="project" value="UniProtKB-EC"/>
</dbReference>
<keyword evidence="7" id="KW-1185">Reference proteome</keyword>
<keyword evidence="5" id="KW-0472">Membrane</keyword>
<keyword evidence="5" id="KW-0812">Transmembrane</keyword>
<protein>
    <recommendedName>
        <fullName evidence="2">3-phytase</fullName>
        <ecNumber evidence="2">3.1.3.8</ecNumber>
    </recommendedName>
</protein>
<dbReference type="EC" id="3.1.3.8" evidence="2"/>
<dbReference type="GO" id="GO:0003993">
    <property type="term" value="F:acid phosphatase activity"/>
    <property type="evidence" value="ECO:0007669"/>
    <property type="project" value="TreeGrafter"/>
</dbReference>
<dbReference type="GeneID" id="68357211"/>
<comment type="caution">
    <text evidence="6">The sequence shown here is derived from an EMBL/GenBank/DDBJ whole genome shotgun (WGS) entry which is preliminary data.</text>
</comment>
<feature type="transmembrane region" description="Helical" evidence="5">
    <location>
        <begin position="55"/>
        <end position="74"/>
    </location>
</feature>
<evidence type="ECO:0000256" key="1">
    <source>
        <dbReference type="ARBA" id="ARBA00005375"/>
    </source>
</evidence>
<proteinExistence type="inferred from homology"/>
<dbReference type="CDD" id="cd07061">
    <property type="entry name" value="HP_HAP_like"/>
    <property type="match status" value="1"/>
</dbReference>
<dbReference type="PROSITE" id="PS00616">
    <property type="entry name" value="HIS_ACID_PHOSPHAT_1"/>
    <property type="match status" value="1"/>
</dbReference>
<sequence>MVTASKSPPVGKYSPRYQPLNQGGELGEPEAQDGSGMAASFAASRNGPEHRFFRVATYGLAFCLLLLVGCNLFFSRQKVYSGHSSCPCSPHKVPQYFQTSPELWPGPTATGRAAFLAQTRTFDPTLTYVPNEPLQTSYPVQGMGQANQSIFKMMGYLSPYAPSPGFGVDEYPLPAGAEIIQVQMLSRHGSRYPTTGSKVEALGQRLANLSDGFAPKGPLAFLKDWKYQLGSEILVPKGREELFESGILHNYMYGGLYNPRSKIIVRTTTQDRMLKSAENWLAGFFGLDWANNATIEVIIEDHGFNNSLAGSLNCPNSWKKSSGEEARNTWVQSYLVNATTRFQAMTEGFTWTADDVYAAQTMCPYETVAYGSSRFCDLFTYDEWQGFGYSIDLFFSAISAFNSPAGRAIGIGYQQEVIARLTNHTLGYSGSQINVTLDSSPETFPLNQSLYFDFSHDTNIVSVLTAFGLRQFAEELPATRYPGKHNLTIAHVTPFGARLDIEVIKTPKPVSPNRDGYLRGEETRYIHFVLNQRTLPLGKSFPECDASRQDGWCDLDTFLKAQEDMASKAKFDHACFGDYPRVSYGEVTDGAPP</sequence>
<evidence type="ECO:0000256" key="5">
    <source>
        <dbReference type="SAM" id="Phobius"/>
    </source>
</evidence>
<dbReference type="RefSeq" id="XP_044718442.1">
    <property type="nucleotide sequence ID" value="XM_044866553.1"/>
</dbReference>
<dbReference type="InterPro" id="IPR033379">
    <property type="entry name" value="Acid_Pase_AS"/>
</dbReference>
<feature type="region of interest" description="Disordered" evidence="4">
    <location>
        <begin position="1"/>
        <end position="42"/>
    </location>
</feature>
<dbReference type="PANTHER" id="PTHR20963:SF43">
    <property type="entry name" value="PUTATIVE (AFU_ORTHOLOGUE AFUA_7G01240)-RELATED"/>
    <property type="match status" value="1"/>
</dbReference>
<reference evidence="6" key="1">
    <citation type="submission" date="2021-09" db="EMBL/GenBank/DDBJ databases">
        <title>A high-quality genome of the endoparasitic fungus Hirsutella rhossiliensis with a comparison of Hirsutella genomes reveals transposable elements contributing to genome size variation.</title>
        <authorList>
            <person name="Lin R."/>
            <person name="Jiao Y."/>
            <person name="Sun X."/>
            <person name="Ling J."/>
            <person name="Xie B."/>
            <person name="Cheng X."/>
        </authorList>
    </citation>
    <scope>NUCLEOTIDE SEQUENCE</scope>
    <source>
        <strain evidence="6">HR02</strain>
    </source>
</reference>
<name>A0A9P8MUZ9_9HYPO</name>
<dbReference type="InterPro" id="IPR029033">
    <property type="entry name" value="His_PPase_superfam"/>
</dbReference>
<gene>
    <name evidence="6" type="ORF">HRG_08082</name>
</gene>
<dbReference type="InterPro" id="IPR000560">
    <property type="entry name" value="His_Pase_clade-2"/>
</dbReference>
<evidence type="ECO:0000313" key="7">
    <source>
        <dbReference type="Proteomes" id="UP000824596"/>
    </source>
</evidence>
<keyword evidence="5" id="KW-1133">Transmembrane helix</keyword>
<dbReference type="Pfam" id="PF00328">
    <property type="entry name" value="His_Phos_2"/>
    <property type="match status" value="1"/>
</dbReference>
<dbReference type="EMBL" id="JAIZPD010000009">
    <property type="protein sequence ID" value="KAH0960929.1"/>
    <property type="molecule type" value="Genomic_DNA"/>
</dbReference>
<dbReference type="PANTHER" id="PTHR20963">
    <property type="entry name" value="MULTIPLE INOSITOL POLYPHOSPHATE PHOSPHATASE-RELATED"/>
    <property type="match status" value="1"/>
</dbReference>
<evidence type="ECO:0000313" key="6">
    <source>
        <dbReference type="EMBL" id="KAH0960929.1"/>
    </source>
</evidence>
<dbReference type="AlphaFoldDB" id="A0A9P8MUZ9"/>
<dbReference type="Gene3D" id="3.40.50.1240">
    <property type="entry name" value="Phosphoglycerate mutase-like"/>
    <property type="match status" value="1"/>
</dbReference>
<dbReference type="SUPFAM" id="SSF53254">
    <property type="entry name" value="Phosphoglycerate mutase-like"/>
    <property type="match status" value="1"/>
</dbReference>
<evidence type="ECO:0000256" key="2">
    <source>
        <dbReference type="ARBA" id="ARBA00012632"/>
    </source>
</evidence>
<dbReference type="PROSITE" id="PS00778">
    <property type="entry name" value="HIS_ACID_PHOSPHAT_2"/>
    <property type="match status" value="1"/>
</dbReference>
<accession>A0A9P8MUZ9</accession>
<dbReference type="Proteomes" id="UP000824596">
    <property type="component" value="Unassembled WGS sequence"/>
</dbReference>
<keyword evidence="3" id="KW-0378">Hydrolase</keyword>
<evidence type="ECO:0000256" key="4">
    <source>
        <dbReference type="SAM" id="MobiDB-lite"/>
    </source>
</evidence>